<dbReference type="STRING" id="262209.AWH69_11710"/>
<protein>
    <submittedName>
        <fullName evidence="2">Oxidoreductase</fullName>
    </submittedName>
</protein>
<reference evidence="2 3" key="1">
    <citation type="submission" date="2016-01" db="EMBL/GenBank/DDBJ databases">
        <title>Janibacter melonis strain CD11_4 genome sequencing and assembly.</title>
        <authorList>
            <person name="Nair G.R."/>
            <person name="Kaur G."/>
            <person name="Chander A.M."/>
            <person name="Mayilraj S."/>
        </authorList>
    </citation>
    <scope>NUCLEOTIDE SEQUENCE [LARGE SCALE GENOMIC DNA]</scope>
    <source>
        <strain evidence="2 3">CD11-4</strain>
    </source>
</reference>
<dbReference type="PANTHER" id="PTHR34352">
    <property type="entry name" value="PROTEIN YHFA"/>
    <property type="match status" value="1"/>
</dbReference>
<gene>
    <name evidence="2" type="ORF">AWH69_11710</name>
</gene>
<dbReference type="Gene3D" id="3.30.300.20">
    <property type="match status" value="1"/>
</dbReference>
<dbReference type="RefSeq" id="WP_068275734.1">
    <property type="nucleotide sequence ID" value="NZ_LQZG01000003.1"/>
</dbReference>
<feature type="region of interest" description="Disordered" evidence="1">
    <location>
        <begin position="1"/>
        <end position="29"/>
    </location>
</feature>
<feature type="compositionally biased region" description="Acidic residues" evidence="1">
    <location>
        <begin position="152"/>
        <end position="162"/>
    </location>
</feature>
<dbReference type="Pfam" id="PF02566">
    <property type="entry name" value="OsmC"/>
    <property type="match status" value="1"/>
</dbReference>
<accession>A0A176QBB5</accession>
<dbReference type="Proteomes" id="UP000076976">
    <property type="component" value="Unassembled WGS sequence"/>
</dbReference>
<organism evidence="2 3">
    <name type="scientific">Janibacter melonis</name>
    <dbReference type="NCBI Taxonomy" id="262209"/>
    <lineage>
        <taxon>Bacteria</taxon>
        <taxon>Bacillati</taxon>
        <taxon>Actinomycetota</taxon>
        <taxon>Actinomycetes</taxon>
        <taxon>Micrococcales</taxon>
        <taxon>Intrasporangiaceae</taxon>
        <taxon>Janibacter</taxon>
    </lineage>
</organism>
<dbReference type="InterPro" id="IPR015946">
    <property type="entry name" value="KH_dom-like_a/b"/>
</dbReference>
<evidence type="ECO:0000256" key="1">
    <source>
        <dbReference type="SAM" id="MobiDB-lite"/>
    </source>
</evidence>
<dbReference type="InterPro" id="IPR036102">
    <property type="entry name" value="OsmC/Ohrsf"/>
</dbReference>
<comment type="caution">
    <text evidence="2">The sequence shown here is derived from an EMBL/GenBank/DDBJ whole genome shotgun (WGS) entry which is preliminary data.</text>
</comment>
<name>A0A176QBB5_9MICO</name>
<evidence type="ECO:0000313" key="2">
    <source>
        <dbReference type="EMBL" id="OAB87041.1"/>
    </source>
</evidence>
<sequence length="162" mass="17525">MSQQDDAETTGGTGPGHREVSLSRTGLGRYEARNARGGSIVLGSGEDDDFTPVELLLAAIAGCSAVDVDHITSRRAEPEHFEVVASGTKTSTPQDGNHMVDLDVTFTLRFPAGEDGDRAREMLPRAVAQSRDRLCTVSRTVQRGTPIRMQEQEQEQEPETDG</sequence>
<dbReference type="PANTHER" id="PTHR34352:SF1">
    <property type="entry name" value="PROTEIN YHFA"/>
    <property type="match status" value="1"/>
</dbReference>
<dbReference type="EMBL" id="LQZG01000003">
    <property type="protein sequence ID" value="OAB87041.1"/>
    <property type="molecule type" value="Genomic_DNA"/>
</dbReference>
<dbReference type="SUPFAM" id="SSF82784">
    <property type="entry name" value="OsmC-like"/>
    <property type="match status" value="1"/>
</dbReference>
<feature type="region of interest" description="Disordered" evidence="1">
    <location>
        <begin position="137"/>
        <end position="162"/>
    </location>
</feature>
<proteinExistence type="predicted"/>
<evidence type="ECO:0000313" key="3">
    <source>
        <dbReference type="Proteomes" id="UP000076976"/>
    </source>
</evidence>
<dbReference type="InterPro" id="IPR003718">
    <property type="entry name" value="OsmC/Ohr_fam"/>
</dbReference>
<dbReference type="AlphaFoldDB" id="A0A176QBB5"/>
<keyword evidence="3" id="KW-1185">Reference proteome</keyword>